<evidence type="ECO:0000313" key="5">
    <source>
        <dbReference type="EMBL" id="MFB2936512.1"/>
    </source>
</evidence>
<dbReference type="Pfam" id="PF00395">
    <property type="entry name" value="SLH"/>
    <property type="match status" value="1"/>
</dbReference>
<dbReference type="Gene3D" id="2.40.160.180">
    <property type="entry name" value="Carbohydrate-selective porin OprB"/>
    <property type="match status" value="1"/>
</dbReference>
<keyword evidence="3" id="KW-0175">Coiled coil</keyword>
<feature type="chain" id="PRO_5044981526" evidence="2">
    <location>
        <begin position="29"/>
        <end position="607"/>
    </location>
</feature>
<evidence type="ECO:0000259" key="4">
    <source>
        <dbReference type="PROSITE" id="PS51272"/>
    </source>
</evidence>
<dbReference type="InterPro" id="IPR007049">
    <property type="entry name" value="Carb-sel_porin_OprB"/>
</dbReference>
<sequence length="607" mass="65674">MSTSLWHTLKLSPAVLSAVIIAANGAVAAENSAKPLLKDDTANVSDLSVGTSLSQLNSELAALPTSDVTVDSPNLDRVAQNSELGNEPAANNTLDQIDQYTQEPAPAVQSMEGTQGTEGLDQVTSVSQLRDVDPTSWAFQALQSLVERYGCIEGYPDRTFRGNRAMTRYEFAAGLNSCLDRIQELIAALPGGVSREDLDRLRRLQEEFAAELATLRGRVDALEARVTEVEANQFSTTTKLRGEVIFGVASVFGDDRAVPSGRPQTYQGLEDNAIFGYRARLNFDASFTGKDLLRIRLQARNFTSFSGDVTGTNMTRLSFDGDTGGNVEVDDLYYRFPLGNIGRAFIVANSGEFNDLVTNFHPGFESSGSGAISRFGRFNPLYRPNDGGVGAAVNLNFGAIGVDLAYLALNGSSPLEKNGLFDGSYTAFGQLVLFPKGSFSLGLTYTHSYFPGSRVNLLGSTGSDFARRPFGNIATFANSYGAEATWRPSKYFQIAGWFGYTDAQSLGQGSKGSDAEIINYAVSLGFPDLGKPGNFLGLLAGVPPRVTDNDFTNREDDDTSYHLEAFYRFRVSSNISITPGAFVILNPEHNDDNDTIWVGVIRTTFTF</sequence>
<dbReference type="PROSITE" id="PS51272">
    <property type="entry name" value="SLH"/>
    <property type="match status" value="1"/>
</dbReference>
<dbReference type="EMBL" id="JBHFNS010000058">
    <property type="protein sequence ID" value="MFB2936512.1"/>
    <property type="molecule type" value="Genomic_DNA"/>
</dbReference>
<feature type="coiled-coil region" evidence="3">
    <location>
        <begin position="198"/>
        <end position="232"/>
    </location>
</feature>
<gene>
    <name evidence="5" type="ORF">ACE1B6_14780</name>
</gene>
<feature type="signal peptide" evidence="2">
    <location>
        <begin position="1"/>
        <end position="28"/>
    </location>
</feature>
<accession>A0ABV4YCG3</accession>
<comment type="caution">
    <text evidence="5">The sequence shown here is derived from an EMBL/GenBank/DDBJ whole genome shotgun (WGS) entry which is preliminary data.</text>
</comment>
<dbReference type="InterPro" id="IPR001119">
    <property type="entry name" value="SLH_dom"/>
</dbReference>
<proteinExistence type="inferred from homology"/>
<dbReference type="InterPro" id="IPR051465">
    <property type="entry name" value="Cell_Envelope_Struct_Comp"/>
</dbReference>
<name>A0ABV4YCG3_9CYAN</name>
<comment type="similarity">
    <text evidence="1 2">Belongs to the OprB family.</text>
</comment>
<dbReference type="InterPro" id="IPR047684">
    <property type="entry name" value="Por_som-like"/>
</dbReference>
<keyword evidence="6" id="KW-1185">Reference proteome</keyword>
<dbReference type="RefSeq" id="WP_413258007.1">
    <property type="nucleotide sequence ID" value="NZ_JBHFNS010000058.1"/>
</dbReference>
<dbReference type="Pfam" id="PF04966">
    <property type="entry name" value="OprB"/>
    <property type="match status" value="1"/>
</dbReference>
<evidence type="ECO:0000313" key="6">
    <source>
        <dbReference type="Proteomes" id="UP001576776"/>
    </source>
</evidence>
<dbReference type="PANTHER" id="PTHR43308:SF1">
    <property type="entry name" value="OUTER MEMBRANE PROTEIN ALPHA"/>
    <property type="match status" value="1"/>
</dbReference>
<evidence type="ECO:0000256" key="3">
    <source>
        <dbReference type="SAM" id="Coils"/>
    </source>
</evidence>
<keyword evidence="2" id="KW-0732">Signal</keyword>
<protein>
    <submittedName>
        <fullName evidence="5">Iron uptake porin</fullName>
    </submittedName>
</protein>
<dbReference type="Proteomes" id="UP001576776">
    <property type="component" value="Unassembled WGS sequence"/>
</dbReference>
<dbReference type="InterPro" id="IPR038673">
    <property type="entry name" value="OprB_sf"/>
</dbReference>
<evidence type="ECO:0000256" key="2">
    <source>
        <dbReference type="RuleBase" id="RU363072"/>
    </source>
</evidence>
<dbReference type="PANTHER" id="PTHR43308">
    <property type="entry name" value="OUTER MEMBRANE PROTEIN ALPHA-RELATED"/>
    <property type="match status" value="1"/>
</dbReference>
<feature type="domain" description="SLH" evidence="4">
    <location>
        <begin position="125"/>
        <end position="189"/>
    </location>
</feature>
<dbReference type="NCBIfam" id="NF033921">
    <property type="entry name" value="por_somb"/>
    <property type="match status" value="1"/>
</dbReference>
<organism evidence="5 6">
    <name type="scientific">Floridaenema fluviatile BLCC-F154</name>
    <dbReference type="NCBI Taxonomy" id="3153640"/>
    <lineage>
        <taxon>Bacteria</taxon>
        <taxon>Bacillati</taxon>
        <taxon>Cyanobacteriota</taxon>
        <taxon>Cyanophyceae</taxon>
        <taxon>Oscillatoriophycideae</taxon>
        <taxon>Aerosakkonematales</taxon>
        <taxon>Aerosakkonemataceae</taxon>
        <taxon>Floridanema</taxon>
        <taxon>Floridanema fluviatile</taxon>
    </lineage>
</organism>
<evidence type="ECO:0000256" key="1">
    <source>
        <dbReference type="ARBA" id="ARBA00008769"/>
    </source>
</evidence>
<reference evidence="5 6" key="1">
    <citation type="submission" date="2024-09" db="EMBL/GenBank/DDBJ databases">
        <title>Floridaenema gen nov. (Aerosakkonemataceae, Aerosakkonematales ord. nov., Cyanobacteria) from benthic tropical and subtropical fresh waters, with the description of four new species.</title>
        <authorList>
            <person name="Moretto J.A."/>
            <person name="Berthold D.E."/>
            <person name="Lefler F.W."/>
            <person name="Huang I.-S."/>
            <person name="Laughinghouse H. IV."/>
        </authorList>
    </citation>
    <scope>NUCLEOTIDE SEQUENCE [LARGE SCALE GENOMIC DNA]</scope>
    <source>
        <strain evidence="5 6">BLCC-F154</strain>
    </source>
</reference>